<evidence type="ECO:0000256" key="11">
    <source>
        <dbReference type="SAM" id="Phobius"/>
    </source>
</evidence>
<dbReference type="PANTHER" id="PTHR11616:SF241">
    <property type="entry name" value="SODIUM- AND CHLORIDE-DEPENDENT GLYCINE TRANSPORTER 2"/>
    <property type="match status" value="1"/>
</dbReference>
<feature type="transmembrane region" description="Helical" evidence="11">
    <location>
        <begin position="325"/>
        <end position="346"/>
    </location>
</feature>
<feature type="transmembrane region" description="Helical" evidence="11">
    <location>
        <begin position="247"/>
        <end position="267"/>
    </location>
</feature>
<feature type="transmembrane region" description="Helical" evidence="11">
    <location>
        <begin position="427"/>
        <end position="448"/>
    </location>
</feature>
<evidence type="ECO:0000256" key="3">
    <source>
        <dbReference type="ARBA" id="ARBA00022448"/>
    </source>
</evidence>
<feature type="region of interest" description="Disordered" evidence="10">
    <location>
        <begin position="778"/>
        <end position="798"/>
    </location>
</feature>
<reference evidence="12 13" key="1">
    <citation type="journal article" date="2023" name="Arcadia Sci">
        <title>De novo assembly of a long-read Amblyomma americanum tick genome.</title>
        <authorList>
            <person name="Chou S."/>
            <person name="Poskanzer K.E."/>
            <person name="Rollins M."/>
            <person name="Thuy-Boun P.S."/>
        </authorList>
    </citation>
    <scope>NUCLEOTIDE SEQUENCE [LARGE SCALE GENOMIC DNA]</scope>
    <source>
        <strain evidence="12">F_SG_1</strain>
        <tissue evidence="12">Salivary glands</tissue>
    </source>
</reference>
<evidence type="ECO:0000256" key="1">
    <source>
        <dbReference type="ARBA" id="ARBA00004141"/>
    </source>
</evidence>
<keyword evidence="8" id="KW-0479">Metal-binding</keyword>
<evidence type="ECO:0000256" key="2">
    <source>
        <dbReference type="ARBA" id="ARBA00006459"/>
    </source>
</evidence>
<evidence type="ECO:0000313" key="13">
    <source>
        <dbReference type="Proteomes" id="UP001321473"/>
    </source>
</evidence>
<keyword evidence="5" id="KW-0769">Symport</keyword>
<dbReference type="Pfam" id="PF00209">
    <property type="entry name" value="SNF"/>
    <property type="match status" value="1"/>
</dbReference>
<dbReference type="PRINTS" id="PR00176">
    <property type="entry name" value="NANEUSMPORT"/>
</dbReference>
<feature type="transmembrane region" description="Helical" evidence="11">
    <location>
        <begin position="390"/>
        <end position="415"/>
    </location>
</feature>
<evidence type="ECO:0000256" key="4">
    <source>
        <dbReference type="ARBA" id="ARBA00022692"/>
    </source>
</evidence>
<dbReference type="GO" id="GO:0046872">
    <property type="term" value="F:metal ion binding"/>
    <property type="evidence" value="ECO:0007669"/>
    <property type="project" value="UniProtKB-KW"/>
</dbReference>
<dbReference type="AlphaFoldDB" id="A0AAQ4D612"/>
<keyword evidence="6 11" id="KW-1133">Transmembrane helix</keyword>
<dbReference type="PANTHER" id="PTHR11616">
    <property type="entry name" value="SODIUM/CHLORIDE DEPENDENT TRANSPORTER"/>
    <property type="match status" value="1"/>
</dbReference>
<keyword evidence="9" id="KW-1015">Disulfide bond</keyword>
<accession>A0AAQ4D612</accession>
<comment type="similarity">
    <text evidence="2">Belongs to the sodium:neurotransmitter symporter (SNF) (TC 2.A.22) family.</text>
</comment>
<evidence type="ECO:0000256" key="8">
    <source>
        <dbReference type="PIRSR" id="PIRSR600175-1"/>
    </source>
</evidence>
<dbReference type="EMBL" id="JARKHS020034695">
    <property type="protein sequence ID" value="KAK8757902.1"/>
    <property type="molecule type" value="Genomic_DNA"/>
</dbReference>
<feature type="transmembrane region" description="Helical" evidence="11">
    <location>
        <begin position="16"/>
        <end position="36"/>
    </location>
</feature>
<keyword evidence="8" id="KW-0915">Sodium</keyword>
<comment type="caution">
    <text evidence="12">The sequence shown here is derived from an EMBL/GenBank/DDBJ whole genome shotgun (WGS) entry which is preliminary data.</text>
</comment>
<feature type="transmembrane region" description="Helical" evidence="11">
    <location>
        <begin position="294"/>
        <end position="313"/>
    </location>
</feature>
<feature type="binding site" evidence="8">
    <location>
        <position position="24"/>
    </location>
    <ligand>
        <name>Na(+)</name>
        <dbReference type="ChEBI" id="CHEBI:29101"/>
        <label>1</label>
    </ligand>
</feature>
<keyword evidence="7 11" id="KW-0472">Membrane</keyword>
<dbReference type="SUPFAM" id="SSF161070">
    <property type="entry name" value="SNF-like"/>
    <property type="match status" value="1"/>
</dbReference>
<evidence type="ECO:0000256" key="6">
    <source>
        <dbReference type="ARBA" id="ARBA00022989"/>
    </source>
</evidence>
<evidence type="ECO:0000256" key="7">
    <source>
        <dbReference type="ARBA" id="ARBA00023136"/>
    </source>
</evidence>
<evidence type="ECO:0008006" key="14">
    <source>
        <dbReference type="Google" id="ProtNLM"/>
    </source>
</evidence>
<dbReference type="PROSITE" id="PS50267">
    <property type="entry name" value="NA_NEUROTRAN_SYMP_3"/>
    <property type="match status" value="1"/>
</dbReference>
<protein>
    <recommendedName>
        <fullName evidence="14">Sodium-neurotransmitter symporter</fullName>
    </recommendedName>
</protein>
<evidence type="ECO:0000256" key="5">
    <source>
        <dbReference type="ARBA" id="ARBA00022847"/>
    </source>
</evidence>
<feature type="transmembrane region" description="Helical" evidence="11">
    <location>
        <begin position="500"/>
        <end position="519"/>
    </location>
</feature>
<feature type="compositionally biased region" description="Basic residues" evidence="10">
    <location>
        <begin position="934"/>
        <end position="966"/>
    </location>
</feature>
<name>A0AAQ4D612_AMBAM</name>
<feature type="compositionally biased region" description="Basic and acidic residues" evidence="10">
    <location>
        <begin position="898"/>
        <end position="909"/>
    </location>
</feature>
<feature type="region of interest" description="Disordered" evidence="10">
    <location>
        <begin position="875"/>
        <end position="991"/>
    </location>
</feature>
<keyword evidence="4 11" id="KW-0812">Transmembrane</keyword>
<dbReference type="InterPro" id="IPR000175">
    <property type="entry name" value="Na/ntran_symport"/>
</dbReference>
<keyword evidence="13" id="KW-1185">Reference proteome</keyword>
<feature type="transmembrane region" description="Helical" evidence="11">
    <location>
        <begin position="539"/>
        <end position="561"/>
    </location>
</feature>
<feature type="region of interest" description="Disordered" evidence="10">
    <location>
        <begin position="598"/>
        <end position="626"/>
    </location>
</feature>
<dbReference type="GO" id="GO:0005283">
    <property type="term" value="F:amino acid:sodium symporter activity"/>
    <property type="evidence" value="ECO:0007669"/>
    <property type="project" value="TreeGrafter"/>
</dbReference>
<keyword evidence="3" id="KW-0813">Transport</keyword>
<feature type="transmembrane region" description="Helical" evidence="11">
    <location>
        <begin position="42"/>
        <end position="60"/>
    </location>
</feature>
<organism evidence="12 13">
    <name type="scientific">Amblyomma americanum</name>
    <name type="common">Lone star tick</name>
    <dbReference type="NCBI Taxonomy" id="6943"/>
    <lineage>
        <taxon>Eukaryota</taxon>
        <taxon>Metazoa</taxon>
        <taxon>Ecdysozoa</taxon>
        <taxon>Arthropoda</taxon>
        <taxon>Chelicerata</taxon>
        <taxon>Arachnida</taxon>
        <taxon>Acari</taxon>
        <taxon>Parasitiformes</taxon>
        <taxon>Ixodida</taxon>
        <taxon>Ixodoidea</taxon>
        <taxon>Ixodidae</taxon>
        <taxon>Amblyomminae</taxon>
        <taxon>Amblyomma</taxon>
    </lineage>
</organism>
<evidence type="ECO:0000256" key="9">
    <source>
        <dbReference type="PIRSR" id="PIRSR600175-2"/>
    </source>
</evidence>
<feature type="transmembrane region" description="Helical" evidence="11">
    <location>
        <begin position="460"/>
        <end position="479"/>
    </location>
</feature>
<dbReference type="GO" id="GO:0089718">
    <property type="term" value="P:amino acid import across plasma membrane"/>
    <property type="evidence" value="ECO:0007669"/>
    <property type="project" value="TreeGrafter"/>
</dbReference>
<feature type="transmembrane region" description="Helical" evidence="11">
    <location>
        <begin position="92"/>
        <end position="114"/>
    </location>
</feature>
<evidence type="ECO:0000256" key="10">
    <source>
        <dbReference type="SAM" id="MobiDB-lite"/>
    </source>
</evidence>
<evidence type="ECO:0000313" key="12">
    <source>
        <dbReference type="EMBL" id="KAK8757902.1"/>
    </source>
</evidence>
<proteinExistence type="inferred from homology"/>
<gene>
    <name evidence="12" type="ORF">V5799_004465</name>
</gene>
<feature type="compositionally biased region" description="Basic and acidic residues" evidence="10">
    <location>
        <begin position="919"/>
        <end position="933"/>
    </location>
</feature>
<dbReference type="InterPro" id="IPR037272">
    <property type="entry name" value="SNS_sf"/>
</dbReference>
<comment type="subcellular location">
    <subcellularLocation>
        <location evidence="1">Membrane</location>
        <topology evidence="1">Multi-pass membrane protein</topology>
    </subcellularLocation>
</comment>
<dbReference type="Proteomes" id="UP001321473">
    <property type="component" value="Unassembled WGS sequence"/>
</dbReference>
<sequence length="991" mass="108116">MNTADRPVFATHSQQLLTFAAVLVGKNSIFTLPSLLYRYGGVPFFIAYATVTVSLVIPVMQLETTLSQFSGAGCIGIFDTVPGMRGLGYTMCFYFALGLVTFTTECAYSSVFLVNWLHSPVPWQHCGHSWSTDSCFAPQKNMVLCSSLHRRILEQYRDSRETQGVPVTDGTTTVFVPEADYNKFNVVNCVNGSTSAVQLFFNSKVLRLSTDGNDAVHPEMTITTAALWLIVFAVIRNGLHNAKYAMYTITAVSGIILTLMFTNSLALKHSDHGVGLLLQRPLWGLLNYELWRDALKLAISNIGFFSGGFLNVTRFNPFKSDISTLVVTVTIMQVLSSFLYGLLFFAHAGYLSFAMDTDIEDILQAVDVEHVLMPEALTFLDSTGFWSMLYFTWLLANALGYMMIGPEVFLEAVLFEFPGFTWLRNELCFLGCFFFYVCGLALTTTPGPFLIKLLLPNVEIIAALCLLLEVLVCIRLYGLHRVMVDYHTMMGRYPNLHIRMSWAIGVPIQLALLIVLELVQPSIEGYRSVTFSSLEKLFGVWTIAFAVSFIPSYLVALLTAYPWEKLMVPASTWLPEDKAVTHEYRVLLQDFGYASKGAPHGGAEQPSVVTSGQTSIGGAGSRGETVTVAETIDPREVAGGTERSVTFAPDVLTTPHYTENFNDLLDRQFGLHSSRTVSPDGTFGPGFLLDESSMCIPCKVPGITSNIEEIPAAVFSKEDVEEIRKAIGDDVAAVAGTAVVAAELKDESSSPVKVASPLAETKTEVEAEKKINELLSTVVPPPTQAPSETLHNDQPPEEHSAHYAIGTASINNKDASQSTSKVFSKDDVQEICKAVGDDAAGVAGTAAVAAEPKHESSSPVKVVARLVDTKMELREEKKTIELPSTVVSPPVQPGSEAPQHDQTPDEHSRHTASGTPSPNDRRGSQMTSKEKTGSKRKKSGVSPRHKRRSPKRPLSKSKKGANKKCKSSGVEGDNVNQAIEDATAPNGNENT</sequence>
<dbReference type="GO" id="GO:0005886">
    <property type="term" value="C:plasma membrane"/>
    <property type="evidence" value="ECO:0007669"/>
    <property type="project" value="TreeGrafter"/>
</dbReference>
<feature type="disulfide bond" evidence="9">
    <location>
        <begin position="126"/>
        <end position="135"/>
    </location>
</feature>